<feature type="region of interest" description="Disordered" evidence="11">
    <location>
        <begin position="862"/>
        <end position="951"/>
    </location>
</feature>
<sequence>METPTPSSAPSVVIMPSSKPATTTLQKTSTTTRLANSTSVSPAMISTRSAIPLAVPIANSGKPVTSTPVGSTRASPFVTSSQEFSSVGVSSSAPSTTRTGTKPISSPTTITTTTSRSTTTTTATTTNSVAPSIIPSSTPTLPSALFTRTPRSVKASPAALPTLGSSCTSACQGSSIKCIDSICQTSWKQPTWSSSSTPSNMLNGWSVSFFAWDAASQITANPDQSGDYVMRVVYPAGSRNPAASPVGGLGFYAEPLDLTYASVVTIQFDVYFPSNFNFVLGGKLPGLYGGATGCSGGASADSCFSSRHMWRTGGLGEAYLYVPVSEQPADFCSLPPLTICNSDFGVSLSRGAFTFATGKWNTIKQRIVLNSFDKNGAPNMDGGIQVSWSVDGNPAHVVIDYESMVWRQYESVTALAFGRFLTCLSRIGDDLQLDALDNKIMLWTVNSSRSAFCLFTLTDGFFDRIHINPQNQRQHQNGVLTGDARKVNCKLLLKPFMNIFKGKNNVDTVDRCKISITYDGADKDRLVVQLFCKHGVVKTHRLNYQASDDQKALYSKDVCRHKLVIPPKMLGELLMNFGTKLEEVTLRADQQSVVLKSFTELAIPGNNHRTDEPPRHLQTELSIDPEDFDLCEIQNEAEVTFGLKELKAIIHFAENSGEPLSAFFDQKGSPIIFSTSVTNCFVVDLALATIASVDASSQPSQTFSRQASQSNKSQSTSNPQTTTTSNPSSKRNSVPSSPRAGPIPKPTDPPQVRVERPAFNNNTPVTFNTNGFANNNAAGPSRANPTPNANGPPIPTPTSHMKPPPAPFGQANSSLRVTPPDYNIPPDNNVQLQEVNYELNYDDALFDGDLDDYLVGEHSYQEVPLQGGQQRDGLGFGGDGGGEQQQNDKGVEEEQVDNDDEEVPASPPRGPHVDTLLKRLEDIRQSAHQARTRPADDDDDEEIPPTQVPKK</sequence>
<feature type="domain" description="Polysaccharide lyase 14" evidence="12">
    <location>
        <begin position="224"/>
        <end position="412"/>
    </location>
</feature>
<feature type="compositionally biased region" description="Acidic residues" evidence="11">
    <location>
        <begin position="891"/>
        <end position="903"/>
    </location>
</feature>
<keyword evidence="4" id="KW-0227">DNA damage</keyword>
<dbReference type="GO" id="GO:0071479">
    <property type="term" value="P:cellular response to ionizing radiation"/>
    <property type="evidence" value="ECO:0007669"/>
    <property type="project" value="TreeGrafter"/>
</dbReference>
<comment type="function">
    <text evidence="8">Component of the 9-1-1 cell-cycle checkpoint response complex that plays a major role in DNA repair. The 9-1-1 complex is recruited to DNA lesion upon damage by the RAD17-replication factor C (RFC) clamp loader complex. Acts then as a sliding clamp platform on DNA for several proteins involved in long-patch base excision repair (LP-BER). The 9-1-1 complex stimulates DNA polymerase beta (POLB) activity by increasing its affinity for the 3'-OH end of the primer-template and stabilizes POLB to those sites where LP-BER proceeds; endonuclease FEN1 cleavage activity on substrates with double, nick, or gap flaps of distinct sequences and lengths; and DNA ligase I (LIG1) on long-patch base excision repair substrates. The 9-1-1 complex is necessary for the recruitment of RHNO1 to sites of double-stranded breaks (DSB) occurring during the S phase. RAD9A possesses 3'-&gt;5' double stranded DNA exonuclease activity.</text>
</comment>
<feature type="compositionally biased region" description="Low complexity" evidence="11">
    <location>
        <begin position="22"/>
        <end position="32"/>
    </location>
</feature>
<feature type="compositionally biased region" description="Gly residues" evidence="11">
    <location>
        <begin position="874"/>
        <end position="883"/>
    </location>
</feature>
<evidence type="ECO:0000313" key="13">
    <source>
        <dbReference type="EMBL" id="TPX33842.1"/>
    </source>
</evidence>
<evidence type="ECO:0000259" key="12">
    <source>
        <dbReference type="Pfam" id="PF21294"/>
    </source>
</evidence>
<evidence type="ECO:0000256" key="11">
    <source>
        <dbReference type="SAM" id="MobiDB-lite"/>
    </source>
</evidence>
<feature type="region of interest" description="Disordered" evidence="11">
    <location>
        <begin position="1"/>
        <end position="40"/>
    </location>
</feature>
<dbReference type="SUPFAM" id="SSF55979">
    <property type="entry name" value="DNA clamp"/>
    <property type="match status" value="1"/>
</dbReference>
<feature type="region of interest" description="Disordered" evidence="11">
    <location>
        <begin position="694"/>
        <end position="820"/>
    </location>
</feature>
<comment type="subcellular location">
    <subcellularLocation>
        <location evidence="1">Nucleus</location>
    </subcellularLocation>
</comment>
<dbReference type="GO" id="GO:0004527">
    <property type="term" value="F:exonuclease activity"/>
    <property type="evidence" value="ECO:0007669"/>
    <property type="project" value="UniProtKB-KW"/>
</dbReference>
<gene>
    <name evidence="13" type="ORF">SmJEL517_g03303</name>
</gene>
<dbReference type="AlphaFoldDB" id="A0A507C297"/>
<dbReference type="GO" id="GO:0000076">
    <property type="term" value="P:DNA replication checkpoint signaling"/>
    <property type="evidence" value="ECO:0007669"/>
    <property type="project" value="TreeGrafter"/>
</dbReference>
<dbReference type="InterPro" id="IPR046938">
    <property type="entry name" value="DNA_clamp_sf"/>
</dbReference>
<dbReference type="GO" id="GO:0030896">
    <property type="term" value="C:checkpoint clamp complex"/>
    <property type="evidence" value="ECO:0007669"/>
    <property type="project" value="InterPro"/>
</dbReference>
<keyword evidence="14" id="KW-1185">Reference proteome</keyword>
<evidence type="ECO:0000256" key="9">
    <source>
        <dbReference type="ARBA" id="ARBA00069752"/>
    </source>
</evidence>
<feature type="compositionally biased region" description="Pro residues" evidence="11">
    <location>
        <begin position="790"/>
        <end position="807"/>
    </location>
</feature>
<feature type="compositionally biased region" description="Low complexity" evidence="11">
    <location>
        <begin position="708"/>
        <end position="730"/>
    </location>
</feature>
<proteinExistence type="predicted"/>
<comment type="caution">
    <text evidence="13">The sequence shown here is derived from an EMBL/GenBank/DDBJ whole genome shotgun (WGS) entry which is preliminary data.</text>
</comment>
<protein>
    <recommendedName>
        <fullName evidence="9">Cell cycle checkpoint control protein RAD9A</fullName>
    </recommendedName>
    <alternativeName>
        <fullName evidence="10">DNA repair exonuclease rad9 homolog A</fullName>
    </alternativeName>
</protein>
<dbReference type="InterPro" id="IPR048958">
    <property type="entry name" value="Polysacc_lyase_14"/>
</dbReference>
<name>A0A507C297_9FUNG</name>
<dbReference type="GO" id="GO:0006281">
    <property type="term" value="P:DNA repair"/>
    <property type="evidence" value="ECO:0007669"/>
    <property type="project" value="TreeGrafter"/>
</dbReference>
<dbReference type="Gene3D" id="2.60.120.200">
    <property type="match status" value="1"/>
</dbReference>
<evidence type="ECO:0000313" key="14">
    <source>
        <dbReference type="Proteomes" id="UP000319731"/>
    </source>
</evidence>
<dbReference type="FunFam" id="3.70.10.10:FF:000005">
    <property type="entry name" value="Cell cycle checkpoint control protein"/>
    <property type="match status" value="1"/>
</dbReference>
<feature type="compositionally biased region" description="Low complexity" evidence="11">
    <location>
        <begin position="759"/>
        <end position="779"/>
    </location>
</feature>
<feature type="compositionally biased region" description="Basic and acidic residues" evidence="11">
    <location>
        <begin position="911"/>
        <end position="925"/>
    </location>
</feature>
<evidence type="ECO:0000256" key="6">
    <source>
        <dbReference type="ARBA" id="ARBA00022839"/>
    </source>
</evidence>
<evidence type="ECO:0000256" key="8">
    <source>
        <dbReference type="ARBA" id="ARBA00059283"/>
    </source>
</evidence>
<feature type="region of interest" description="Disordered" evidence="11">
    <location>
        <begin position="86"/>
        <end position="144"/>
    </location>
</feature>
<dbReference type="Pfam" id="PF21294">
    <property type="entry name" value="Polysacc_lyase_14"/>
    <property type="match status" value="1"/>
</dbReference>
<dbReference type="GO" id="GO:0031573">
    <property type="term" value="P:mitotic intra-S DNA damage checkpoint signaling"/>
    <property type="evidence" value="ECO:0007669"/>
    <property type="project" value="TreeGrafter"/>
</dbReference>
<keyword evidence="2" id="KW-0597">Phosphoprotein</keyword>
<organism evidence="13 14">
    <name type="scientific">Synchytrium microbalum</name>
    <dbReference type="NCBI Taxonomy" id="1806994"/>
    <lineage>
        <taxon>Eukaryota</taxon>
        <taxon>Fungi</taxon>
        <taxon>Fungi incertae sedis</taxon>
        <taxon>Chytridiomycota</taxon>
        <taxon>Chytridiomycota incertae sedis</taxon>
        <taxon>Chytridiomycetes</taxon>
        <taxon>Synchytriales</taxon>
        <taxon>Synchytriaceae</taxon>
        <taxon>Synchytrium</taxon>
    </lineage>
</organism>
<reference evidence="13 14" key="1">
    <citation type="journal article" date="2019" name="Sci. Rep.">
        <title>Comparative genomics of chytrid fungi reveal insights into the obligate biotrophic and pathogenic lifestyle of Synchytrium endobioticum.</title>
        <authorList>
            <person name="van de Vossenberg B.T.L.H."/>
            <person name="Warris S."/>
            <person name="Nguyen H.D.T."/>
            <person name="van Gent-Pelzer M.P.E."/>
            <person name="Joly D.L."/>
            <person name="van de Geest H.C."/>
            <person name="Bonants P.J.M."/>
            <person name="Smith D.S."/>
            <person name="Levesque C.A."/>
            <person name="van der Lee T.A.J."/>
        </authorList>
    </citation>
    <scope>NUCLEOTIDE SEQUENCE [LARGE SCALE GENOMIC DNA]</scope>
    <source>
        <strain evidence="13 14">JEL517</strain>
    </source>
</reference>
<dbReference type="InterPro" id="IPR007268">
    <property type="entry name" value="Rad9/Ddc1"/>
</dbReference>
<dbReference type="Pfam" id="PF04139">
    <property type="entry name" value="Rad9"/>
    <property type="match status" value="1"/>
</dbReference>
<keyword evidence="3" id="KW-0540">Nuclease</keyword>
<dbReference type="Gene3D" id="3.70.10.10">
    <property type="match status" value="1"/>
</dbReference>
<dbReference type="Proteomes" id="UP000319731">
    <property type="component" value="Unassembled WGS sequence"/>
</dbReference>
<dbReference type="PANTHER" id="PTHR15237">
    <property type="entry name" value="DNA REPAIR PROTEIN RAD9"/>
    <property type="match status" value="1"/>
</dbReference>
<evidence type="ECO:0000256" key="3">
    <source>
        <dbReference type="ARBA" id="ARBA00022722"/>
    </source>
</evidence>
<evidence type="ECO:0000256" key="1">
    <source>
        <dbReference type="ARBA" id="ARBA00004123"/>
    </source>
</evidence>
<feature type="compositionally biased region" description="Polar residues" evidence="11">
    <location>
        <begin position="694"/>
        <end position="707"/>
    </location>
</feature>
<keyword evidence="5" id="KW-0378">Hydrolase</keyword>
<keyword evidence="7" id="KW-0539">Nucleus</keyword>
<keyword evidence="6" id="KW-0269">Exonuclease</keyword>
<accession>A0A507C297</accession>
<evidence type="ECO:0000256" key="4">
    <source>
        <dbReference type="ARBA" id="ARBA00022763"/>
    </source>
</evidence>
<dbReference type="PANTHER" id="PTHR15237:SF0">
    <property type="entry name" value="CELL CYCLE CHECKPOINT CONTROL PROTEIN"/>
    <property type="match status" value="1"/>
</dbReference>
<dbReference type="STRING" id="1806994.A0A507C297"/>
<dbReference type="RefSeq" id="XP_031024726.1">
    <property type="nucleotide sequence ID" value="XM_031169231.1"/>
</dbReference>
<evidence type="ECO:0000256" key="10">
    <source>
        <dbReference type="ARBA" id="ARBA00079896"/>
    </source>
</evidence>
<dbReference type="GeneID" id="42004528"/>
<dbReference type="EMBL" id="QEAO01000017">
    <property type="protein sequence ID" value="TPX33842.1"/>
    <property type="molecule type" value="Genomic_DNA"/>
</dbReference>
<evidence type="ECO:0000256" key="5">
    <source>
        <dbReference type="ARBA" id="ARBA00022801"/>
    </source>
</evidence>
<evidence type="ECO:0000256" key="7">
    <source>
        <dbReference type="ARBA" id="ARBA00023242"/>
    </source>
</evidence>
<dbReference type="OrthoDB" id="60092at2759"/>
<feature type="compositionally biased region" description="Polar residues" evidence="11">
    <location>
        <begin position="1"/>
        <end position="10"/>
    </location>
</feature>
<evidence type="ECO:0000256" key="2">
    <source>
        <dbReference type="ARBA" id="ARBA00022553"/>
    </source>
</evidence>